<comment type="subcellular location">
    <subcellularLocation>
        <location evidence="1">Cytoplasm</location>
    </subcellularLocation>
</comment>
<dbReference type="InterPro" id="IPR007536">
    <property type="entry name" value="16SrRNA_methylTrfase_J"/>
</dbReference>
<evidence type="ECO:0000313" key="2">
    <source>
        <dbReference type="EMBL" id="MDO6424632.1"/>
    </source>
</evidence>
<evidence type="ECO:0000256" key="1">
    <source>
        <dbReference type="HAMAP-Rule" id="MF_01523"/>
    </source>
</evidence>
<evidence type="ECO:0000313" key="3">
    <source>
        <dbReference type="Proteomes" id="UP001169760"/>
    </source>
</evidence>
<feature type="binding site" evidence="1">
    <location>
        <position position="188"/>
    </location>
    <ligand>
        <name>S-adenosyl-L-methionine</name>
        <dbReference type="ChEBI" id="CHEBI:59789"/>
    </ligand>
</feature>
<keyword evidence="1 2" id="KW-0489">Methyltransferase</keyword>
<comment type="caution">
    <text evidence="1">Lacks conserved residue(s) required for the propagation of feature annotation.</text>
</comment>
<dbReference type="InterPro" id="IPR029063">
    <property type="entry name" value="SAM-dependent_MTases_sf"/>
</dbReference>
<dbReference type="GO" id="GO:0008990">
    <property type="term" value="F:rRNA (guanine-N2-)-methyltransferase activity"/>
    <property type="evidence" value="ECO:0007669"/>
    <property type="project" value="UniProtKB-UniRule"/>
</dbReference>
<keyword evidence="1" id="KW-0808">Transferase</keyword>
<proteinExistence type="inferred from homology"/>
<dbReference type="Pfam" id="PF04445">
    <property type="entry name" value="SAM_MT"/>
    <property type="match status" value="1"/>
</dbReference>
<comment type="function">
    <text evidence="1">Specifically methylates the guanosine in position 1516 of 16S rRNA.</text>
</comment>
<reference evidence="2" key="1">
    <citation type="submission" date="2023-07" db="EMBL/GenBank/DDBJ databases">
        <title>Genome content predicts the carbon catabolic preferences of heterotrophic bacteria.</title>
        <authorList>
            <person name="Gralka M."/>
        </authorList>
    </citation>
    <scope>NUCLEOTIDE SEQUENCE</scope>
    <source>
        <strain evidence="2">I3M17_2</strain>
    </source>
</reference>
<comment type="caution">
    <text evidence="2">The sequence shown here is derived from an EMBL/GenBank/DDBJ whole genome shotgun (WGS) entry which is preliminary data.</text>
</comment>
<name>A0AAW7XDY3_9GAMM</name>
<dbReference type="AlphaFoldDB" id="A0AAW7XDY3"/>
<dbReference type="EMBL" id="JAUOPB010000016">
    <property type="protein sequence ID" value="MDO6424632.1"/>
    <property type="molecule type" value="Genomic_DNA"/>
</dbReference>
<feature type="binding site" evidence="1">
    <location>
        <begin position="124"/>
        <end position="125"/>
    </location>
    <ligand>
        <name>S-adenosyl-L-methionine</name>
        <dbReference type="ChEBI" id="CHEBI:59789"/>
    </ligand>
</feature>
<dbReference type="PANTHER" id="PTHR36112:SF1">
    <property type="entry name" value="RIBOSOMAL RNA SMALL SUBUNIT METHYLTRANSFERASE J"/>
    <property type="match status" value="1"/>
</dbReference>
<accession>A0AAW7XDY3</accession>
<dbReference type="GO" id="GO:0005737">
    <property type="term" value="C:cytoplasm"/>
    <property type="evidence" value="ECO:0007669"/>
    <property type="project" value="UniProtKB-SubCell"/>
</dbReference>
<comment type="catalytic activity">
    <reaction evidence="1">
        <text>guanosine(1516) in 16S rRNA + S-adenosyl-L-methionine = N(2)-methylguanosine(1516) in 16S rRNA + S-adenosyl-L-homocysteine + H(+)</text>
        <dbReference type="Rhea" id="RHEA:43220"/>
        <dbReference type="Rhea" id="RHEA-COMP:10412"/>
        <dbReference type="Rhea" id="RHEA-COMP:10413"/>
        <dbReference type="ChEBI" id="CHEBI:15378"/>
        <dbReference type="ChEBI" id="CHEBI:57856"/>
        <dbReference type="ChEBI" id="CHEBI:59789"/>
        <dbReference type="ChEBI" id="CHEBI:74269"/>
        <dbReference type="ChEBI" id="CHEBI:74481"/>
        <dbReference type="EC" id="2.1.1.242"/>
    </reaction>
</comment>
<sequence>MKSGFVVRSTISSWESAERFCRQFSLPLLDMQAKHNQEVFQLIFDHQNVHLLDCRAKKPLTLMVDFVTGSRDHRRKFGGGAGQAVAKAVGVKGNRTLHVLDATAGLGGDAFVLACLGSRVTMIERSPVAYALLADGLKRGLLQAEEAGDDELLAILQRMTLVPNDGSDWMRDQLASTDIEQPDVVYLDPMFPEKSKKALAKKEMQIFQEVVGGDEDADKLFEPAFALAKYRVVVKRPKIAPLLNGQEPSVQLVGKSSRFDVYAKKKLPE</sequence>
<dbReference type="Gene3D" id="3.40.50.150">
    <property type="entry name" value="Vaccinia Virus protein VP39"/>
    <property type="match status" value="1"/>
</dbReference>
<dbReference type="RefSeq" id="WP_280947795.1">
    <property type="nucleotide sequence ID" value="NZ_CP123764.1"/>
</dbReference>
<dbReference type="SUPFAM" id="SSF53335">
    <property type="entry name" value="S-adenosyl-L-methionine-dependent methyltransferases"/>
    <property type="match status" value="1"/>
</dbReference>
<gene>
    <name evidence="1" type="primary">rsmJ</name>
    <name evidence="2" type="ORF">Q4521_19240</name>
</gene>
<protein>
    <recommendedName>
        <fullName evidence="1">Ribosomal RNA small subunit methyltransferase J</fullName>
        <ecNumber evidence="1">2.1.1.242</ecNumber>
    </recommendedName>
    <alternativeName>
        <fullName evidence="1">16S rRNA m2G1516 methyltransferase</fullName>
    </alternativeName>
    <alternativeName>
        <fullName evidence="1">rRNA (guanine-N(2)-)-methyltransferase</fullName>
    </alternativeName>
</protein>
<dbReference type="EC" id="2.1.1.242" evidence="1"/>
<keyword evidence="1" id="KW-0963">Cytoplasm</keyword>
<keyword evidence="1" id="KW-0949">S-adenosyl-L-methionine</keyword>
<comment type="similarity">
    <text evidence="1">Belongs to the methyltransferase superfamily. RsmJ family.</text>
</comment>
<dbReference type="PANTHER" id="PTHR36112">
    <property type="entry name" value="RIBOSOMAL RNA SMALL SUBUNIT METHYLTRANSFERASE J"/>
    <property type="match status" value="1"/>
</dbReference>
<dbReference type="Proteomes" id="UP001169760">
    <property type="component" value="Unassembled WGS sequence"/>
</dbReference>
<dbReference type="HAMAP" id="MF_01523">
    <property type="entry name" value="16SrRNA_methyltr_J"/>
    <property type="match status" value="1"/>
</dbReference>
<dbReference type="CDD" id="cd02440">
    <property type="entry name" value="AdoMet_MTases"/>
    <property type="match status" value="1"/>
</dbReference>
<organism evidence="2 3">
    <name type="scientific">Saccharophagus degradans</name>
    <dbReference type="NCBI Taxonomy" id="86304"/>
    <lineage>
        <taxon>Bacteria</taxon>
        <taxon>Pseudomonadati</taxon>
        <taxon>Pseudomonadota</taxon>
        <taxon>Gammaproteobacteria</taxon>
        <taxon>Cellvibrionales</taxon>
        <taxon>Cellvibrionaceae</taxon>
        <taxon>Saccharophagus</taxon>
    </lineage>
</organism>
<keyword evidence="1" id="KW-0698">rRNA processing</keyword>